<dbReference type="Proteomes" id="UP000235786">
    <property type="component" value="Unassembled WGS sequence"/>
</dbReference>
<evidence type="ECO:0000313" key="8">
    <source>
        <dbReference type="Proteomes" id="UP000235786"/>
    </source>
</evidence>
<proteinExistence type="inferred from homology"/>
<keyword evidence="6" id="KW-0560">Oxidoreductase</keyword>
<evidence type="ECO:0000256" key="6">
    <source>
        <dbReference type="ARBA" id="ARBA00023002"/>
    </source>
</evidence>
<keyword evidence="3" id="KW-0285">Flavoprotein</keyword>
<keyword evidence="5" id="KW-0521">NADP</keyword>
<sequence>MSPLNNIKITGATQVHNDADIGGLDQSQVDKRYVEERAKRLRPEGNDQYVDISLSAKFQKFGEDPWVDVASITDIKTQFLHSRTQVLILGGGFSGLLYAVRMVEAGIRPEDLRIVESGGGFGGTWYYNRYPGLMCDIESYCYLPLLEETGYIPKHRYSSGEEIRNYANLIAEKYNIARSAVFQTKAEKLEWDEG</sequence>
<accession>A0A2J6R0S0</accession>
<keyword evidence="4" id="KW-0274">FAD</keyword>
<evidence type="ECO:0000256" key="2">
    <source>
        <dbReference type="ARBA" id="ARBA00010139"/>
    </source>
</evidence>
<dbReference type="InterPro" id="IPR036188">
    <property type="entry name" value="FAD/NAD-bd_sf"/>
</dbReference>
<evidence type="ECO:0000313" key="7">
    <source>
        <dbReference type="EMBL" id="PMD32113.1"/>
    </source>
</evidence>
<dbReference type="InterPro" id="IPR050775">
    <property type="entry name" value="FAD-binding_Monooxygenases"/>
</dbReference>
<dbReference type="PANTHER" id="PTHR43098">
    <property type="entry name" value="L-ORNITHINE N(5)-MONOOXYGENASE-RELATED"/>
    <property type="match status" value="1"/>
</dbReference>
<dbReference type="PANTHER" id="PTHR43098:SF2">
    <property type="entry name" value="FAD-BINDING MONOOXYGENASE AUSB-RELATED"/>
    <property type="match status" value="1"/>
</dbReference>
<dbReference type="Gene3D" id="3.50.50.60">
    <property type="entry name" value="FAD/NAD(P)-binding domain"/>
    <property type="match status" value="1"/>
</dbReference>
<dbReference type="EMBL" id="KZ613960">
    <property type="protein sequence ID" value="PMD32113.1"/>
    <property type="molecule type" value="Genomic_DNA"/>
</dbReference>
<dbReference type="STRING" id="1149755.A0A2J6R0S0"/>
<gene>
    <name evidence="7" type="ORF">L207DRAFT_590985</name>
</gene>
<dbReference type="OrthoDB" id="66881at2759"/>
<dbReference type="GO" id="GO:0016491">
    <property type="term" value="F:oxidoreductase activity"/>
    <property type="evidence" value="ECO:0007669"/>
    <property type="project" value="UniProtKB-KW"/>
</dbReference>
<dbReference type="AlphaFoldDB" id="A0A2J6R0S0"/>
<protein>
    <submittedName>
        <fullName evidence="7">FAD/NAD(P)-binding domain-containing protein</fullName>
    </submittedName>
</protein>
<reference evidence="7 8" key="1">
    <citation type="submission" date="2016-04" db="EMBL/GenBank/DDBJ databases">
        <title>A degradative enzymes factory behind the ericoid mycorrhizal symbiosis.</title>
        <authorList>
            <consortium name="DOE Joint Genome Institute"/>
            <person name="Martino E."/>
            <person name="Morin E."/>
            <person name="Grelet G."/>
            <person name="Kuo A."/>
            <person name="Kohler A."/>
            <person name="Daghino S."/>
            <person name="Barry K."/>
            <person name="Choi C."/>
            <person name="Cichocki N."/>
            <person name="Clum A."/>
            <person name="Copeland A."/>
            <person name="Hainaut M."/>
            <person name="Haridas S."/>
            <person name="Labutti K."/>
            <person name="Lindquist E."/>
            <person name="Lipzen A."/>
            <person name="Khouja H.-R."/>
            <person name="Murat C."/>
            <person name="Ohm R."/>
            <person name="Olson A."/>
            <person name="Spatafora J."/>
            <person name="Veneault-Fourrey C."/>
            <person name="Henrissat B."/>
            <person name="Grigoriev I."/>
            <person name="Martin F."/>
            <person name="Perotto S."/>
        </authorList>
    </citation>
    <scope>NUCLEOTIDE SEQUENCE [LARGE SCALE GENOMIC DNA]</scope>
    <source>
        <strain evidence="7 8">F</strain>
    </source>
</reference>
<dbReference type="Pfam" id="PF13450">
    <property type="entry name" value="NAD_binding_8"/>
    <property type="match status" value="1"/>
</dbReference>
<evidence type="ECO:0000256" key="4">
    <source>
        <dbReference type="ARBA" id="ARBA00022827"/>
    </source>
</evidence>
<dbReference type="SUPFAM" id="SSF51905">
    <property type="entry name" value="FAD/NAD(P)-binding domain"/>
    <property type="match status" value="1"/>
</dbReference>
<evidence type="ECO:0000256" key="1">
    <source>
        <dbReference type="ARBA" id="ARBA00001974"/>
    </source>
</evidence>
<evidence type="ECO:0000256" key="5">
    <source>
        <dbReference type="ARBA" id="ARBA00022857"/>
    </source>
</evidence>
<name>A0A2J6R0S0_HYAVF</name>
<keyword evidence="8" id="KW-1185">Reference proteome</keyword>
<comment type="similarity">
    <text evidence="2">Belongs to the FAD-binding monooxygenase family.</text>
</comment>
<comment type="cofactor">
    <cofactor evidence="1">
        <name>FAD</name>
        <dbReference type="ChEBI" id="CHEBI:57692"/>
    </cofactor>
</comment>
<organism evidence="7 8">
    <name type="scientific">Hyaloscypha variabilis (strain UAMH 11265 / GT02V1 / F)</name>
    <name type="common">Meliniomyces variabilis</name>
    <dbReference type="NCBI Taxonomy" id="1149755"/>
    <lineage>
        <taxon>Eukaryota</taxon>
        <taxon>Fungi</taxon>
        <taxon>Dikarya</taxon>
        <taxon>Ascomycota</taxon>
        <taxon>Pezizomycotina</taxon>
        <taxon>Leotiomycetes</taxon>
        <taxon>Helotiales</taxon>
        <taxon>Hyaloscyphaceae</taxon>
        <taxon>Hyaloscypha</taxon>
        <taxon>Hyaloscypha variabilis</taxon>
    </lineage>
</organism>
<evidence type="ECO:0000256" key="3">
    <source>
        <dbReference type="ARBA" id="ARBA00022630"/>
    </source>
</evidence>